<evidence type="ECO:0000313" key="2">
    <source>
        <dbReference type="Proteomes" id="UP000828941"/>
    </source>
</evidence>
<reference evidence="1 2" key="1">
    <citation type="journal article" date="2022" name="DNA Res.">
        <title>Chromosomal-level genome assembly of the orchid tree Bauhinia variegata (Leguminosae; Cercidoideae) supports the allotetraploid origin hypothesis of Bauhinia.</title>
        <authorList>
            <person name="Zhong Y."/>
            <person name="Chen Y."/>
            <person name="Zheng D."/>
            <person name="Pang J."/>
            <person name="Liu Y."/>
            <person name="Luo S."/>
            <person name="Meng S."/>
            <person name="Qian L."/>
            <person name="Wei D."/>
            <person name="Dai S."/>
            <person name="Zhou R."/>
        </authorList>
    </citation>
    <scope>NUCLEOTIDE SEQUENCE [LARGE SCALE GENOMIC DNA]</scope>
    <source>
        <strain evidence="1">BV-YZ2020</strain>
    </source>
</reference>
<proteinExistence type="predicted"/>
<name>A0ACB9Q217_BAUVA</name>
<accession>A0ACB9Q217</accession>
<comment type="caution">
    <text evidence="1">The sequence shown here is derived from an EMBL/GenBank/DDBJ whole genome shotgun (WGS) entry which is preliminary data.</text>
</comment>
<dbReference type="EMBL" id="CM039427">
    <property type="protein sequence ID" value="KAI4354154.1"/>
    <property type="molecule type" value="Genomic_DNA"/>
</dbReference>
<dbReference type="Proteomes" id="UP000828941">
    <property type="component" value="Chromosome 2"/>
</dbReference>
<gene>
    <name evidence="1" type="ORF">L6164_003047</name>
</gene>
<organism evidence="1 2">
    <name type="scientific">Bauhinia variegata</name>
    <name type="common">Purple orchid tree</name>
    <name type="synonym">Phanera variegata</name>
    <dbReference type="NCBI Taxonomy" id="167791"/>
    <lineage>
        <taxon>Eukaryota</taxon>
        <taxon>Viridiplantae</taxon>
        <taxon>Streptophyta</taxon>
        <taxon>Embryophyta</taxon>
        <taxon>Tracheophyta</taxon>
        <taxon>Spermatophyta</taxon>
        <taxon>Magnoliopsida</taxon>
        <taxon>eudicotyledons</taxon>
        <taxon>Gunneridae</taxon>
        <taxon>Pentapetalae</taxon>
        <taxon>rosids</taxon>
        <taxon>fabids</taxon>
        <taxon>Fabales</taxon>
        <taxon>Fabaceae</taxon>
        <taxon>Cercidoideae</taxon>
        <taxon>Cercideae</taxon>
        <taxon>Bauhiniinae</taxon>
        <taxon>Bauhinia</taxon>
    </lineage>
</organism>
<sequence>MVNHLRLMHLKKFMEAFDGNTEDEQSKFSTVHARIEYYMLEFDKDCAAIQIDGAIFDTLKAKAKLHRNMNSYIATKHEDKPKLKHELSNSVGYLLREETDQAWSKIKGHFKSMMESILSELDDTLPKFGVDKEGEKEKIETIEKYAKDVVEAKAGEESGRAKIHMMSKFVKLFKYDYDSSPRDWKDEELEEAAKDALYTPLKLLAGLAAIHLDNDDADDNIQDILSSALLGSGDQNASNDLDSPYWEKVPSNRTLITPVECKELWIEYLVEAKDAIDETLKDLEISIVALSTLIYIYQFSSLLPTHPLFYLLLQSSLKITEVQTNPSAMTTNANTGDDHAFQLIDWNYNFNILGIKDFERKVKLKEQGLSYAVVAIMGPQSSGKSTLFNYLFGTSFKEMNTYGLRSQTTKGIWLARCADIKPLTIVMDMEGTDGSERGEDTKFENPSALFALAIANVVLINMWCHDIGRSRAANLPLLEIVFQQVMAGFDGKLPKKILMVVVRDYSKSSTPEKILEAQLKDIIQKIWSSIKKPPGRNDIQLSDLFKVQVKFLPNYEERKEEFIKEVGKLKEEFVNSTAPGGLVVDQKYPA</sequence>
<protein>
    <submittedName>
        <fullName evidence="1">Uncharacterized protein</fullName>
    </submittedName>
</protein>
<keyword evidence="2" id="KW-1185">Reference proteome</keyword>
<evidence type="ECO:0000313" key="1">
    <source>
        <dbReference type="EMBL" id="KAI4354154.1"/>
    </source>
</evidence>